<dbReference type="VEuPathDB" id="MicrosporidiaDB:AEWD_100330"/>
<protein>
    <submittedName>
        <fullName evidence="2">Uncharacterized protein</fullName>
    </submittedName>
</protein>
<dbReference type="VEuPathDB" id="MicrosporidiaDB:AEWR_100330"/>
<organism evidence="2">
    <name type="scientific">Encephalitozoon cuniculi</name>
    <name type="common">Microsporidian parasite</name>
    <dbReference type="NCBI Taxonomy" id="6035"/>
    <lineage>
        <taxon>Eukaryota</taxon>
        <taxon>Fungi</taxon>
        <taxon>Fungi incertae sedis</taxon>
        <taxon>Microsporidia</taxon>
        <taxon>Unikaryonidae</taxon>
        <taxon>Encephalitozoon</taxon>
    </lineage>
</organism>
<name>M1KME6_ENCCN</name>
<reference evidence="2" key="1">
    <citation type="journal article" date="2013" name="Eukaryot. Cell">
        <title>Extremely Reduced Levels of Heterozygosity in the Vertebrate Pathogen Encephalitozoon cuniculi.</title>
        <authorList>
            <person name="Selman M."/>
            <person name="Sak B."/>
            <person name="Kvac M."/>
            <person name="Farinelli L."/>
            <person name="Weiss L.M."/>
            <person name="Corradi N."/>
        </authorList>
    </citation>
    <scope>NUCLEOTIDE SEQUENCE</scope>
</reference>
<dbReference type="EMBL" id="KC513620">
    <property type="protein sequence ID" value="AGE96496.1"/>
    <property type="molecule type" value="Genomic_DNA"/>
</dbReference>
<feature type="compositionally biased region" description="Acidic residues" evidence="1">
    <location>
        <begin position="93"/>
        <end position="113"/>
    </location>
</feature>
<dbReference type="VEuPathDB" id="MicrosporidiaDB:M970_100330"/>
<feature type="region of interest" description="Disordered" evidence="1">
    <location>
        <begin position="89"/>
        <end position="113"/>
    </location>
</feature>
<dbReference type="VEuPathDB" id="MicrosporidiaDB:AEWQ_100330"/>
<dbReference type="VEuPathDB" id="MicrosporidiaDB:ECU10_0430"/>
<sequence length="135" mass="16068">MGDEWKNLKIEHSLDCKRTLELEKMIKLHIRQNSLNLPTRNEVERYSDKRFRNLLSESTLKETVSAELMPPEISRMFGRKEKEIEDIERIESSAEEEPDETDEIKDSSDVENDYVDNFYEEDDELTAEKDEEAFF</sequence>
<accession>M1KME6</accession>
<gene>
    <name evidence="2" type="ORF">ECU10_0430</name>
</gene>
<evidence type="ECO:0000313" key="2">
    <source>
        <dbReference type="EMBL" id="AGE96496.1"/>
    </source>
</evidence>
<proteinExistence type="predicted"/>
<dbReference type="AlphaFoldDB" id="M1KME6"/>
<evidence type="ECO:0000256" key="1">
    <source>
        <dbReference type="SAM" id="MobiDB-lite"/>
    </source>
</evidence>